<dbReference type="InterPro" id="IPR010987">
    <property type="entry name" value="Glutathione-S-Trfase_C-like"/>
</dbReference>
<dbReference type="EMBL" id="CP034348">
    <property type="protein sequence ID" value="QGX97617.1"/>
    <property type="molecule type" value="Genomic_DNA"/>
</dbReference>
<dbReference type="SFLD" id="SFLDS00019">
    <property type="entry name" value="Glutathione_Transferase_(cytos"/>
    <property type="match status" value="1"/>
</dbReference>
<dbReference type="Proteomes" id="UP000428330">
    <property type="component" value="Chromosome"/>
</dbReference>
<dbReference type="AlphaFoldDB" id="A0A6I6IQ74"/>
<dbReference type="PANTHER" id="PTHR44051:SF8">
    <property type="entry name" value="GLUTATHIONE S-TRANSFERASE GSTA"/>
    <property type="match status" value="1"/>
</dbReference>
<dbReference type="Pfam" id="PF13417">
    <property type="entry name" value="GST_N_3"/>
    <property type="match status" value="1"/>
</dbReference>
<dbReference type="InterPro" id="IPR036249">
    <property type="entry name" value="Thioredoxin-like_sf"/>
</dbReference>
<gene>
    <name evidence="3" type="ORF">EI983_04715</name>
</gene>
<evidence type="ECO:0000313" key="3">
    <source>
        <dbReference type="EMBL" id="QGX97617.1"/>
    </source>
</evidence>
<evidence type="ECO:0000313" key="4">
    <source>
        <dbReference type="Proteomes" id="UP000428330"/>
    </source>
</evidence>
<dbReference type="GO" id="GO:0016740">
    <property type="term" value="F:transferase activity"/>
    <property type="evidence" value="ECO:0007669"/>
    <property type="project" value="UniProtKB-KW"/>
</dbReference>
<protein>
    <submittedName>
        <fullName evidence="3">Glutathione S-transferase family protein</fullName>
    </submittedName>
</protein>
<keyword evidence="4" id="KW-1185">Reference proteome</keyword>
<dbReference type="SUPFAM" id="SSF52833">
    <property type="entry name" value="Thioredoxin-like"/>
    <property type="match status" value="1"/>
</dbReference>
<dbReference type="PANTHER" id="PTHR44051">
    <property type="entry name" value="GLUTATHIONE S-TRANSFERASE-RELATED"/>
    <property type="match status" value="1"/>
</dbReference>
<organism evidence="3 4">
    <name type="scientific">Roseovarius faecimaris</name>
    <dbReference type="NCBI Taxonomy" id="2494550"/>
    <lineage>
        <taxon>Bacteria</taxon>
        <taxon>Pseudomonadati</taxon>
        <taxon>Pseudomonadota</taxon>
        <taxon>Alphaproteobacteria</taxon>
        <taxon>Rhodobacterales</taxon>
        <taxon>Roseobacteraceae</taxon>
        <taxon>Roseovarius</taxon>
    </lineage>
</organism>
<feature type="domain" description="GST N-terminal" evidence="1">
    <location>
        <begin position="1"/>
        <end position="75"/>
    </location>
</feature>
<sequence>MYEIIGTRASRAIRVLWLAEELALDYTHIPAKPRSDEARAANPSGKIPALREGDAVITDSTAIMTYLADKHGALTAPAGTIARARQDAMTQTILDDLDGVLWTAARHSFILPEEHRVPEVKDSLKWEYARNIARIEDGLSGPFVMGEAMSVPDILLTHCLRWAGMAQFPAPGEKLTAYQERMQARPAFQKVIDMP</sequence>
<evidence type="ECO:0000259" key="1">
    <source>
        <dbReference type="PROSITE" id="PS50404"/>
    </source>
</evidence>
<dbReference type="InterPro" id="IPR004045">
    <property type="entry name" value="Glutathione_S-Trfase_N"/>
</dbReference>
<proteinExistence type="predicted"/>
<dbReference type="Gene3D" id="3.40.30.10">
    <property type="entry name" value="Glutaredoxin"/>
    <property type="match status" value="1"/>
</dbReference>
<keyword evidence="3" id="KW-0808">Transferase</keyword>
<feature type="domain" description="GST C-terminal" evidence="2">
    <location>
        <begin position="79"/>
        <end position="195"/>
    </location>
</feature>
<evidence type="ECO:0000259" key="2">
    <source>
        <dbReference type="PROSITE" id="PS50405"/>
    </source>
</evidence>
<dbReference type="InterPro" id="IPR040079">
    <property type="entry name" value="Glutathione_S-Trfase"/>
</dbReference>
<accession>A0A6I6IQ74</accession>
<reference evidence="4" key="1">
    <citation type="submission" date="2018-12" db="EMBL/GenBank/DDBJ databases">
        <title>Complete genome sequence of Roseovarius sp. MME-070.</title>
        <authorList>
            <person name="Nam Y.-D."/>
            <person name="Kang J."/>
            <person name="Chung W.-H."/>
            <person name="Park Y.S."/>
        </authorList>
    </citation>
    <scope>NUCLEOTIDE SEQUENCE [LARGE SCALE GENOMIC DNA]</scope>
    <source>
        <strain evidence="4">MME-070</strain>
    </source>
</reference>
<dbReference type="PROSITE" id="PS50405">
    <property type="entry name" value="GST_CTER"/>
    <property type="match status" value="1"/>
</dbReference>
<dbReference type="KEGG" id="rom:EI983_04715"/>
<dbReference type="OrthoDB" id="9810080at2"/>
<dbReference type="RefSeq" id="WP_157706252.1">
    <property type="nucleotide sequence ID" value="NZ_CP034348.1"/>
</dbReference>
<dbReference type="Gene3D" id="1.20.1050.10">
    <property type="match status" value="1"/>
</dbReference>
<dbReference type="CDD" id="cd03046">
    <property type="entry name" value="GST_N_GTT1_like"/>
    <property type="match status" value="1"/>
</dbReference>
<dbReference type="InterPro" id="IPR036282">
    <property type="entry name" value="Glutathione-S-Trfase_C_sf"/>
</dbReference>
<dbReference type="PROSITE" id="PS50404">
    <property type="entry name" value="GST_NTER"/>
    <property type="match status" value="1"/>
</dbReference>
<dbReference type="SUPFAM" id="SSF47616">
    <property type="entry name" value="GST C-terminal domain-like"/>
    <property type="match status" value="1"/>
</dbReference>
<name>A0A6I6IQ74_9RHOB</name>